<accession>A0A8H3I9G3</accession>
<evidence type="ECO:0000313" key="3">
    <source>
        <dbReference type="Proteomes" id="UP000664521"/>
    </source>
</evidence>
<comment type="caution">
    <text evidence="2">The sequence shown here is derived from an EMBL/GenBank/DDBJ whole genome shotgun (WGS) entry which is preliminary data.</text>
</comment>
<keyword evidence="3" id="KW-1185">Reference proteome</keyword>
<feature type="compositionally biased region" description="Polar residues" evidence="1">
    <location>
        <begin position="290"/>
        <end position="307"/>
    </location>
</feature>
<gene>
    <name evidence="2" type="ORF">HETSPECPRED_004930</name>
</gene>
<feature type="region of interest" description="Disordered" evidence="1">
    <location>
        <begin position="349"/>
        <end position="379"/>
    </location>
</feature>
<proteinExistence type="predicted"/>
<evidence type="ECO:0000313" key="2">
    <source>
        <dbReference type="EMBL" id="CAF9905259.1"/>
    </source>
</evidence>
<dbReference type="OrthoDB" id="5359669at2759"/>
<reference evidence="2" key="1">
    <citation type="submission" date="2021-03" db="EMBL/GenBank/DDBJ databases">
        <authorList>
            <person name="Tagirdzhanova G."/>
        </authorList>
    </citation>
    <scope>NUCLEOTIDE SEQUENCE</scope>
</reference>
<feature type="compositionally biased region" description="Polar residues" evidence="1">
    <location>
        <begin position="361"/>
        <end position="379"/>
    </location>
</feature>
<evidence type="ECO:0000256" key="1">
    <source>
        <dbReference type="SAM" id="MobiDB-lite"/>
    </source>
</evidence>
<name>A0A8H3I9G3_9LECA</name>
<dbReference type="Proteomes" id="UP000664521">
    <property type="component" value="Unassembled WGS sequence"/>
</dbReference>
<feature type="region of interest" description="Disordered" evidence="1">
    <location>
        <begin position="255"/>
        <end position="307"/>
    </location>
</feature>
<dbReference type="EMBL" id="CAJPDS010000003">
    <property type="protein sequence ID" value="CAF9905259.1"/>
    <property type="molecule type" value="Genomic_DNA"/>
</dbReference>
<dbReference type="AlphaFoldDB" id="A0A8H3I9G3"/>
<protein>
    <submittedName>
        <fullName evidence="2">Uncharacterized protein</fullName>
    </submittedName>
</protein>
<organism evidence="2 3">
    <name type="scientific">Heterodermia speciosa</name>
    <dbReference type="NCBI Taxonomy" id="116794"/>
    <lineage>
        <taxon>Eukaryota</taxon>
        <taxon>Fungi</taxon>
        <taxon>Dikarya</taxon>
        <taxon>Ascomycota</taxon>
        <taxon>Pezizomycotina</taxon>
        <taxon>Lecanoromycetes</taxon>
        <taxon>OSLEUM clade</taxon>
        <taxon>Lecanoromycetidae</taxon>
        <taxon>Caliciales</taxon>
        <taxon>Physciaceae</taxon>
        <taxon>Heterodermia</taxon>
    </lineage>
</organism>
<sequence length="534" mass="59973">MPILFDISRNSTHYLLWVGREDHQQGLVTLWRYALKVFWCFEQVDEEDLPEICKFSWIPDIIDHLSKAFPSSADRLAHLLHLLSDENLSMYQYEDFVRILFYAASPIFIVSVYSRFEYLRDRMVEDGRRRERLFASMSERLLQWYGTYKWITAPYYLIQIVTSKPASTWLLSAVDVWLDNFISDARSRVLPAPAYLSLIAIEESPWKAPALLAIMGSLRFSDFGDSPAMVVPPHQLSFDPMASYHSSLQQYHSLKPPVPIDPSQNTQLKHPVGPGSNKKRKRDSFDDESATTLSSHQLPSSVAESPTNSMIFDKGQALFPATSVSVPCATAGENVGPALITSSKSDAISTRRKFRRRENPDTSSLTTINNTIVTSNPNTHTQAPAIDQFTHLLGVGWTRISSNPDPDYQKAIRGWEKYIENHYALTGVAVLATSKALDGAFLTLARDHENMALRRFLLFKEDLSEARLIASDWGTCLMRLQSCPVTFEGDDGEVLRAAPTPDLTPTSNGNEMAGLAALLPLPVDDAMDDVMLCD</sequence>